<feature type="active site" description="Charge relay system" evidence="5">
    <location>
        <position position="176"/>
    </location>
</feature>
<dbReference type="InterPro" id="IPR050131">
    <property type="entry name" value="Peptidase_S8_subtilisin-like"/>
</dbReference>
<dbReference type="KEGG" id="sna:Snas_4308"/>
<feature type="signal peptide" evidence="7">
    <location>
        <begin position="1"/>
        <end position="24"/>
    </location>
</feature>
<dbReference type="eggNOG" id="COG1404">
    <property type="taxonomic scope" value="Bacteria"/>
</dbReference>
<dbReference type="PROSITE" id="PS00138">
    <property type="entry name" value="SUBTILASE_SER"/>
    <property type="match status" value="1"/>
</dbReference>
<dbReference type="InterPro" id="IPR000209">
    <property type="entry name" value="Peptidase_S8/S53_dom"/>
</dbReference>
<proteinExistence type="inferred from homology"/>
<keyword evidence="2 5" id="KW-0645">Protease</keyword>
<evidence type="ECO:0000259" key="8">
    <source>
        <dbReference type="Pfam" id="PF00082"/>
    </source>
</evidence>
<evidence type="ECO:0000256" key="3">
    <source>
        <dbReference type="ARBA" id="ARBA00022801"/>
    </source>
</evidence>
<evidence type="ECO:0000256" key="7">
    <source>
        <dbReference type="SAM" id="SignalP"/>
    </source>
</evidence>
<feature type="domain" description="Peptidase S8/S53" evidence="8">
    <location>
        <begin position="136"/>
        <end position="361"/>
    </location>
</feature>
<dbReference type="InterPro" id="IPR023828">
    <property type="entry name" value="Peptidase_S8_Ser-AS"/>
</dbReference>
<feature type="active site" description="Charge relay system" evidence="5">
    <location>
        <position position="325"/>
    </location>
</feature>
<dbReference type="InterPro" id="IPR036852">
    <property type="entry name" value="Peptidase_S8/S53_dom_sf"/>
</dbReference>
<evidence type="ECO:0000256" key="1">
    <source>
        <dbReference type="ARBA" id="ARBA00011073"/>
    </source>
</evidence>
<keyword evidence="4 5" id="KW-0720">Serine protease</keyword>
<dbReference type="PANTHER" id="PTHR43806:SF11">
    <property type="entry name" value="CEREVISIN-RELATED"/>
    <property type="match status" value="1"/>
</dbReference>
<evidence type="ECO:0000256" key="2">
    <source>
        <dbReference type="ARBA" id="ARBA00022670"/>
    </source>
</evidence>
<dbReference type="EMBL" id="CP001778">
    <property type="protein sequence ID" value="ADD43955.1"/>
    <property type="molecule type" value="Genomic_DNA"/>
</dbReference>
<dbReference type="OrthoDB" id="9766923at2"/>
<dbReference type="FunFam" id="3.40.50.200:FF:000014">
    <property type="entry name" value="Proteinase K"/>
    <property type="match status" value="1"/>
</dbReference>
<evidence type="ECO:0000259" key="9">
    <source>
        <dbReference type="Pfam" id="PF05922"/>
    </source>
</evidence>
<name>D3Q3N8_STANL</name>
<dbReference type="PANTHER" id="PTHR43806">
    <property type="entry name" value="PEPTIDASE S8"/>
    <property type="match status" value="1"/>
</dbReference>
<dbReference type="RefSeq" id="WP_013019526.1">
    <property type="nucleotide sequence ID" value="NC_013947.1"/>
</dbReference>
<feature type="chain" id="PRO_5003049514" evidence="7">
    <location>
        <begin position="25"/>
        <end position="380"/>
    </location>
</feature>
<dbReference type="InterPro" id="IPR022398">
    <property type="entry name" value="Peptidase_S8_His-AS"/>
</dbReference>
<evidence type="ECO:0000256" key="4">
    <source>
        <dbReference type="ARBA" id="ARBA00022825"/>
    </source>
</evidence>
<evidence type="ECO:0000313" key="11">
    <source>
        <dbReference type="Proteomes" id="UP000000844"/>
    </source>
</evidence>
<evidence type="ECO:0000313" key="10">
    <source>
        <dbReference type="EMBL" id="ADD43955.1"/>
    </source>
</evidence>
<dbReference type="SUPFAM" id="SSF54897">
    <property type="entry name" value="Protease propeptides/inhibitors"/>
    <property type="match status" value="1"/>
</dbReference>
<dbReference type="InterPro" id="IPR023827">
    <property type="entry name" value="Peptidase_S8_Asp-AS"/>
</dbReference>
<dbReference type="PROSITE" id="PS51892">
    <property type="entry name" value="SUBTILASE"/>
    <property type="match status" value="1"/>
</dbReference>
<keyword evidence="7" id="KW-0732">Signal</keyword>
<dbReference type="GO" id="GO:0005615">
    <property type="term" value="C:extracellular space"/>
    <property type="evidence" value="ECO:0007669"/>
    <property type="project" value="TreeGrafter"/>
</dbReference>
<protein>
    <submittedName>
        <fullName evidence="10">Peptidase S8 and S53 subtilisin kexin sedolisin</fullName>
    </submittedName>
</protein>
<dbReference type="Proteomes" id="UP000000844">
    <property type="component" value="Chromosome"/>
</dbReference>
<dbReference type="PROSITE" id="PS00136">
    <property type="entry name" value="SUBTILASE_ASP"/>
    <property type="match status" value="1"/>
</dbReference>
<feature type="active site" description="Charge relay system" evidence="5">
    <location>
        <position position="145"/>
    </location>
</feature>
<evidence type="ECO:0000256" key="6">
    <source>
        <dbReference type="RuleBase" id="RU003355"/>
    </source>
</evidence>
<dbReference type="PROSITE" id="PS00137">
    <property type="entry name" value="SUBTILASE_HIS"/>
    <property type="match status" value="1"/>
</dbReference>
<dbReference type="HOGENOM" id="CLU_011263_1_7_11"/>
<dbReference type="PRINTS" id="PR00723">
    <property type="entry name" value="SUBTILISIN"/>
</dbReference>
<organism evidence="10 11">
    <name type="scientific">Stackebrandtia nassauensis (strain DSM 44728 / CIP 108903 / NRRL B-16338 / NBRC 102104 / LLR-40K-21)</name>
    <dbReference type="NCBI Taxonomy" id="446470"/>
    <lineage>
        <taxon>Bacteria</taxon>
        <taxon>Bacillati</taxon>
        <taxon>Actinomycetota</taxon>
        <taxon>Actinomycetes</taxon>
        <taxon>Glycomycetales</taxon>
        <taxon>Glycomycetaceae</taxon>
        <taxon>Stackebrandtia</taxon>
    </lineage>
</organism>
<dbReference type="Pfam" id="PF00082">
    <property type="entry name" value="Peptidase_S8"/>
    <property type="match status" value="1"/>
</dbReference>
<dbReference type="InterPro" id="IPR010259">
    <property type="entry name" value="S8pro/Inhibitor_I9"/>
</dbReference>
<keyword evidence="3 5" id="KW-0378">Hydrolase</keyword>
<comment type="similarity">
    <text evidence="1 5 6">Belongs to the peptidase S8 family.</text>
</comment>
<reference evidence="10 11" key="1">
    <citation type="journal article" date="2009" name="Stand. Genomic Sci.">
        <title>Complete genome sequence of Stackebrandtia nassauensis type strain (LLR-40K-21).</title>
        <authorList>
            <person name="Munk C."/>
            <person name="Lapidus A."/>
            <person name="Copeland A."/>
            <person name="Jando M."/>
            <person name="Mayilraj S."/>
            <person name="Glavina Del Rio T."/>
            <person name="Nolan M."/>
            <person name="Chen F."/>
            <person name="Lucas S."/>
            <person name="Tice H."/>
            <person name="Cheng J.F."/>
            <person name="Han C."/>
            <person name="Detter J.C."/>
            <person name="Bruce D."/>
            <person name="Goodwin L."/>
            <person name="Chain P."/>
            <person name="Pitluck S."/>
            <person name="Goker M."/>
            <person name="Ovchinikova G."/>
            <person name="Pati A."/>
            <person name="Ivanova N."/>
            <person name="Mavromatis K."/>
            <person name="Chen A."/>
            <person name="Palaniappan K."/>
            <person name="Land M."/>
            <person name="Hauser L."/>
            <person name="Chang Y.J."/>
            <person name="Jeffries C.D."/>
            <person name="Bristow J."/>
            <person name="Eisen J.A."/>
            <person name="Markowitz V."/>
            <person name="Hugenholtz P."/>
            <person name="Kyrpides N.C."/>
            <person name="Klenk H.P."/>
        </authorList>
    </citation>
    <scope>NUCLEOTIDE SEQUENCE [LARGE SCALE GENOMIC DNA]</scope>
    <source>
        <strain evidence="11">DSM 44728 / CIP 108903 / NRRL B-16338 / NBRC 102104 / LLR-40K-21</strain>
    </source>
</reference>
<sequence length="380" mass="38671">MRRILAVTLAVTALTAAWAVPAQAEPAPLVKITKAQGEKVPGQYIVSFKSDSGVNSAVKSLNKKPLFTYDDALDGFAAKLSAGELSALQHNPNVAMIEEDGVVKVDTTQSNATWGIDRIDQRNLPLSTTYTYNSTGSGVTAYIIDTGIAATHSQFGGRASNVYNSAGGSNSDCNGHGTHVAGTVGSATYGVAKGVALRGVKVLNCQGSGSWSGVISGMDWVTANHAANSVANMSLGGAYNASVNAAATRMANAGVFTAVAAGNENTNACNRSPASASNVTTVAASDRTDTKASFSNYGNCVEVYGPGVSITSTWLTGTNTISGTSMASPHVAGVGALYKAVNGNVSSATVNSWIASNATSGVIKSNPSGTPNRLVYKANL</sequence>
<dbReference type="Pfam" id="PF05922">
    <property type="entry name" value="Inhibitor_I9"/>
    <property type="match status" value="1"/>
</dbReference>
<evidence type="ECO:0000256" key="5">
    <source>
        <dbReference type="PROSITE-ProRule" id="PRU01240"/>
    </source>
</evidence>
<dbReference type="STRING" id="446470.Snas_4308"/>
<dbReference type="InterPro" id="IPR034193">
    <property type="entry name" value="PCSK9_ProteinaseK-like"/>
</dbReference>
<dbReference type="CDD" id="cd04077">
    <property type="entry name" value="Peptidases_S8_PCSK9_ProteinaseK_like"/>
    <property type="match status" value="1"/>
</dbReference>
<dbReference type="InterPro" id="IPR015500">
    <property type="entry name" value="Peptidase_S8_subtilisin-rel"/>
</dbReference>
<dbReference type="AlphaFoldDB" id="D3Q3N8"/>
<accession>D3Q3N8</accession>
<dbReference type="GO" id="GO:0006508">
    <property type="term" value="P:proteolysis"/>
    <property type="evidence" value="ECO:0007669"/>
    <property type="project" value="UniProtKB-KW"/>
</dbReference>
<dbReference type="SUPFAM" id="SSF52743">
    <property type="entry name" value="Subtilisin-like"/>
    <property type="match status" value="1"/>
</dbReference>
<dbReference type="Gene3D" id="3.40.50.200">
    <property type="entry name" value="Peptidase S8/S53 domain"/>
    <property type="match status" value="1"/>
</dbReference>
<gene>
    <name evidence="10" type="ordered locus">Snas_4308</name>
</gene>
<dbReference type="GO" id="GO:0004252">
    <property type="term" value="F:serine-type endopeptidase activity"/>
    <property type="evidence" value="ECO:0007669"/>
    <property type="project" value="UniProtKB-UniRule"/>
</dbReference>
<keyword evidence="11" id="KW-1185">Reference proteome</keyword>
<feature type="domain" description="Inhibitor I9" evidence="9">
    <location>
        <begin position="59"/>
        <end position="105"/>
    </location>
</feature>
<dbReference type="InterPro" id="IPR037045">
    <property type="entry name" value="S8pro/Inhibitor_I9_sf"/>
</dbReference>
<dbReference type="Gene3D" id="3.30.70.80">
    <property type="entry name" value="Peptidase S8 propeptide/proteinase inhibitor I9"/>
    <property type="match status" value="1"/>
</dbReference>
<dbReference type="MEROPS" id="S08.051"/>